<feature type="transmembrane region" description="Helical" evidence="5">
    <location>
        <begin position="81"/>
        <end position="99"/>
    </location>
</feature>
<dbReference type="EMBL" id="UINC01058701">
    <property type="protein sequence ID" value="SVB81267.1"/>
    <property type="molecule type" value="Genomic_DNA"/>
</dbReference>
<evidence type="ECO:0000313" key="6">
    <source>
        <dbReference type="EMBL" id="SVB81267.1"/>
    </source>
</evidence>
<name>A0A382H2V9_9ZZZZ</name>
<dbReference type="InterPro" id="IPR006008">
    <property type="entry name" value="YciB"/>
</dbReference>
<evidence type="ECO:0000256" key="1">
    <source>
        <dbReference type="ARBA" id="ARBA00022475"/>
    </source>
</evidence>
<dbReference type="NCBIfam" id="NF001323">
    <property type="entry name" value="PRK00259.1-1"/>
    <property type="match status" value="1"/>
</dbReference>
<feature type="transmembrane region" description="Helical" evidence="5">
    <location>
        <begin position="53"/>
        <end position="74"/>
    </location>
</feature>
<evidence type="ECO:0000256" key="5">
    <source>
        <dbReference type="SAM" id="Phobius"/>
    </source>
</evidence>
<dbReference type="HAMAP" id="MF_00189">
    <property type="entry name" value="YciB"/>
    <property type="match status" value="1"/>
</dbReference>
<dbReference type="Pfam" id="PF04279">
    <property type="entry name" value="IspA"/>
    <property type="match status" value="1"/>
</dbReference>
<dbReference type="GO" id="GO:0005886">
    <property type="term" value="C:plasma membrane"/>
    <property type="evidence" value="ECO:0007669"/>
    <property type="project" value="TreeGrafter"/>
</dbReference>
<feature type="non-terminal residue" evidence="6">
    <location>
        <position position="1"/>
    </location>
</feature>
<evidence type="ECO:0000256" key="2">
    <source>
        <dbReference type="ARBA" id="ARBA00022692"/>
    </source>
</evidence>
<keyword evidence="2 5" id="KW-0812">Transmembrane</keyword>
<dbReference type="PANTHER" id="PTHR36917:SF1">
    <property type="entry name" value="INNER MEMBRANE-SPANNING PROTEIN YCIB"/>
    <property type="match status" value="1"/>
</dbReference>
<keyword evidence="4 5" id="KW-0472">Membrane</keyword>
<organism evidence="6">
    <name type="scientific">marine metagenome</name>
    <dbReference type="NCBI Taxonomy" id="408172"/>
    <lineage>
        <taxon>unclassified sequences</taxon>
        <taxon>metagenomes</taxon>
        <taxon>ecological metagenomes</taxon>
    </lineage>
</organism>
<feature type="transmembrane region" description="Helical" evidence="5">
    <location>
        <begin position="111"/>
        <end position="127"/>
    </location>
</feature>
<dbReference type="NCBIfam" id="TIGR00997">
    <property type="entry name" value="ispZ"/>
    <property type="match status" value="1"/>
</dbReference>
<protein>
    <recommendedName>
        <fullName evidence="7">Intracellular septation protein A</fullName>
    </recommendedName>
</protein>
<keyword evidence="1" id="KW-1003">Cell membrane</keyword>
<evidence type="ECO:0000256" key="4">
    <source>
        <dbReference type="ARBA" id="ARBA00023136"/>
    </source>
</evidence>
<feature type="transmembrane region" description="Helical" evidence="5">
    <location>
        <begin position="148"/>
        <end position="167"/>
    </location>
</feature>
<dbReference type="AlphaFoldDB" id="A0A382H2V9"/>
<keyword evidence="3 5" id="KW-1133">Transmembrane helix</keyword>
<sequence>VAFCFISVPIDPGYMFAMSNSASNPSAPNPLLKLALEIGPLVLFFVTNSRAGIFWATGIFMIAICLSLSLSWMLERRLPTLPLVTGIFVMVFGGLTLVLQDELFIKLKPTIVNTLFAGILFSGLYWRKSFLKSLMGNMFAMSDRGWRILTFRWAFFFIVLAILNEIVWRNTSTDTWVSFKVFGIMPLTILFSILQLPTMNRHKLIKTEDKD</sequence>
<evidence type="ECO:0000256" key="3">
    <source>
        <dbReference type="ARBA" id="ARBA00022989"/>
    </source>
</evidence>
<reference evidence="6" key="1">
    <citation type="submission" date="2018-05" db="EMBL/GenBank/DDBJ databases">
        <authorList>
            <person name="Lanie J.A."/>
            <person name="Ng W.-L."/>
            <person name="Kazmierczak K.M."/>
            <person name="Andrzejewski T.M."/>
            <person name="Davidsen T.M."/>
            <person name="Wayne K.J."/>
            <person name="Tettelin H."/>
            <person name="Glass J.I."/>
            <person name="Rusch D."/>
            <person name="Podicherti R."/>
            <person name="Tsui H.-C.T."/>
            <person name="Winkler M.E."/>
        </authorList>
    </citation>
    <scope>NUCLEOTIDE SEQUENCE</scope>
</reference>
<gene>
    <name evidence="6" type="ORF">METZ01_LOCUS234121</name>
</gene>
<evidence type="ECO:0008006" key="7">
    <source>
        <dbReference type="Google" id="ProtNLM"/>
    </source>
</evidence>
<feature type="transmembrane region" description="Helical" evidence="5">
    <location>
        <begin position="179"/>
        <end position="196"/>
    </location>
</feature>
<accession>A0A382H2V9</accession>
<proteinExistence type="inferred from homology"/>
<dbReference type="PANTHER" id="PTHR36917">
    <property type="entry name" value="INTRACELLULAR SEPTATION PROTEIN A-RELATED"/>
    <property type="match status" value="1"/>
</dbReference>